<dbReference type="InterPro" id="IPR011990">
    <property type="entry name" value="TPR-like_helical_dom_sf"/>
</dbReference>
<feature type="region of interest" description="Disordered" evidence="6">
    <location>
        <begin position="199"/>
        <end position="240"/>
    </location>
</feature>
<dbReference type="InterPro" id="IPR002885">
    <property type="entry name" value="PPR_rpt"/>
</dbReference>
<reference evidence="7 8" key="1">
    <citation type="journal article" date="2014" name="PLoS ONE">
        <title>Global Analysis of Gene Expression Profiles in Physic Nut (Jatropha curcas L.) Seedlings Exposed to Salt Stress.</title>
        <authorList>
            <person name="Zhang L."/>
            <person name="Zhang C."/>
            <person name="Wu P."/>
            <person name="Chen Y."/>
            <person name="Li M."/>
            <person name="Jiang H."/>
            <person name="Wu G."/>
        </authorList>
    </citation>
    <scope>NUCLEOTIDE SEQUENCE [LARGE SCALE GENOMIC DNA]</scope>
    <source>
        <strain evidence="8">cv. GZQX0401</strain>
        <tissue evidence="7">Young leaves</tissue>
    </source>
</reference>
<dbReference type="OrthoDB" id="185373at2759"/>
<evidence type="ECO:0000256" key="4">
    <source>
        <dbReference type="ARBA" id="ARBA00023128"/>
    </source>
</evidence>
<dbReference type="GO" id="GO:0005739">
    <property type="term" value="C:mitochondrion"/>
    <property type="evidence" value="ECO:0007669"/>
    <property type="project" value="UniProtKB-SubCell"/>
</dbReference>
<dbReference type="Gene3D" id="1.25.40.10">
    <property type="entry name" value="Tetratricopeptide repeat domain"/>
    <property type="match status" value="1"/>
</dbReference>
<feature type="compositionally biased region" description="Polar residues" evidence="6">
    <location>
        <begin position="199"/>
        <end position="208"/>
    </location>
</feature>
<gene>
    <name evidence="7" type="ORF">JCGZ_13742</name>
</gene>
<feature type="compositionally biased region" description="Polar residues" evidence="6">
    <location>
        <begin position="167"/>
        <end position="177"/>
    </location>
</feature>
<protein>
    <recommendedName>
        <fullName evidence="9">Pentacotripeptide-repeat region of PRORP domain-containing protein</fullName>
    </recommendedName>
</protein>
<keyword evidence="3" id="KW-0809">Transit peptide</keyword>
<feature type="compositionally biased region" description="Low complexity" evidence="6">
    <location>
        <begin position="119"/>
        <end position="166"/>
    </location>
</feature>
<comment type="subcellular location">
    <subcellularLocation>
        <location evidence="1">Mitochondrion</location>
    </subcellularLocation>
</comment>
<dbReference type="PANTHER" id="PTHR47926">
    <property type="entry name" value="PENTATRICOPEPTIDE REPEAT-CONTAINING PROTEIN"/>
    <property type="match status" value="1"/>
</dbReference>
<feature type="repeat" description="PPR" evidence="5">
    <location>
        <begin position="349"/>
        <end position="383"/>
    </location>
</feature>
<dbReference type="EMBL" id="KK914641">
    <property type="protein sequence ID" value="KDP30799.1"/>
    <property type="molecule type" value="Genomic_DNA"/>
</dbReference>
<dbReference type="AlphaFoldDB" id="A0A067KG44"/>
<evidence type="ECO:0008006" key="9">
    <source>
        <dbReference type="Google" id="ProtNLM"/>
    </source>
</evidence>
<evidence type="ECO:0000256" key="2">
    <source>
        <dbReference type="ARBA" id="ARBA00022737"/>
    </source>
</evidence>
<proteinExistence type="predicted"/>
<feature type="compositionally biased region" description="Polar residues" evidence="6">
    <location>
        <begin position="61"/>
        <end position="118"/>
    </location>
</feature>
<dbReference type="FunFam" id="1.25.40.10:FF:000503">
    <property type="entry name" value="Pentatricopeptide repeat-containing protein, mitochondrial"/>
    <property type="match status" value="1"/>
</dbReference>
<dbReference type="PROSITE" id="PS51375">
    <property type="entry name" value="PPR"/>
    <property type="match status" value="1"/>
</dbReference>
<dbReference type="PANTHER" id="PTHR47926:SF353">
    <property type="entry name" value="DYW DOMAIN-CONTAINING PROTEIN"/>
    <property type="match status" value="1"/>
</dbReference>
<evidence type="ECO:0000256" key="6">
    <source>
        <dbReference type="SAM" id="MobiDB-lite"/>
    </source>
</evidence>
<dbReference type="Proteomes" id="UP000027138">
    <property type="component" value="Unassembled WGS sequence"/>
</dbReference>
<name>A0A067KG44_JATCU</name>
<dbReference type="NCBIfam" id="TIGR00756">
    <property type="entry name" value="PPR"/>
    <property type="match status" value="1"/>
</dbReference>
<organism evidence="7 8">
    <name type="scientific">Jatropha curcas</name>
    <name type="common">Barbados nut</name>
    <dbReference type="NCBI Taxonomy" id="180498"/>
    <lineage>
        <taxon>Eukaryota</taxon>
        <taxon>Viridiplantae</taxon>
        <taxon>Streptophyta</taxon>
        <taxon>Embryophyta</taxon>
        <taxon>Tracheophyta</taxon>
        <taxon>Spermatophyta</taxon>
        <taxon>Magnoliopsida</taxon>
        <taxon>eudicotyledons</taxon>
        <taxon>Gunneridae</taxon>
        <taxon>Pentapetalae</taxon>
        <taxon>rosids</taxon>
        <taxon>fabids</taxon>
        <taxon>Malpighiales</taxon>
        <taxon>Euphorbiaceae</taxon>
        <taxon>Crotonoideae</taxon>
        <taxon>Jatropheae</taxon>
        <taxon>Jatropha</taxon>
    </lineage>
</organism>
<evidence type="ECO:0000256" key="3">
    <source>
        <dbReference type="ARBA" id="ARBA00022946"/>
    </source>
</evidence>
<keyword evidence="8" id="KW-1185">Reference proteome</keyword>
<sequence>MTSLMAIRRSRNWKLVSSTSSLSVFKVRSILHSDFSFNRTLILSKTLSSSSAVPDNYQRPLPSSYQDERNLNSQWNQGKSNQWGSRQGHNNQWDSQGQNSPQYPNRNQVNTNQWNSTDQNPNQMNPNQWNSSSQNFPQHQRQQNHNQWNSSAYNFPQHQQQQNHNQWNSRPQNYPQYQNHQTTTQVDPNVQDHRQSRIPNQWNNQNLGYPQARNPDQWARDGQNPNQGQGQGQGQGRGALETPAPVVNAYESIHVPAPSIVDLMRLCQEGKIKEALEILDKGVKADANCFYHLFELCVKHEDAKKVHDYFLQSTLRGDLKLNNKVIEMYGKCASMTDARRVFDHMPERNMDSWHLMINGYASNNLGDEGLQLFEEMRKLGLKPTEQTFLAVLSACASAEAVEEGFLHFESMKNEYGINPGAEHYLGVIDILGKSGYVNEIEEYIQRLPFEPTAEIWGAWRNYARIHGDVDIEDRAEELMVALEPSKAVGNKIPTPLP</sequence>
<accession>A0A067KG44</accession>
<evidence type="ECO:0000256" key="5">
    <source>
        <dbReference type="PROSITE-ProRule" id="PRU00708"/>
    </source>
</evidence>
<dbReference type="GO" id="GO:0003723">
    <property type="term" value="F:RNA binding"/>
    <property type="evidence" value="ECO:0007669"/>
    <property type="project" value="InterPro"/>
</dbReference>
<dbReference type="GO" id="GO:0009451">
    <property type="term" value="P:RNA modification"/>
    <property type="evidence" value="ECO:0007669"/>
    <property type="project" value="InterPro"/>
</dbReference>
<dbReference type="Pfam" id="PF13041">
    <property type="entry name" value="PPR_2"/>
    <property type="match status" value="1"/>
</dbReference>
<evidence type="ECO:0000256" key="1">
    <source>
        <dbReference type="ARBA" id="ARBA00004173"/>
    </source>
</evidence>
<evidence type="ECO:0000313" key="7">
    <source>
        <dbReference type="EMBL" id="KDP30799.1"/>
    </source>
</evidence>
<dbReference type="InterPro" id="IPR046960">
    <property type="entry name" value="PPR_At4g14850-like_plant"/>
</dbReference>
<keyword evidence="4" id="KW-0496">Mitochondrion</keyword>
<keyword evidence="2" id="KW-0677">Repeat</keyword>
<evidence type="ECO:0000313" key="8">
    <source>
        <dbReference type="Proteomes" id="UP000027138"/>
    </source>
</evidence>
<feature type="region of interest" description="Disordered" evidence="6">
    <location>
        <begin position="48"/>
        <end position="177"/>
    </location>
</feature>